<dbReference type="Pfam" id="PF13530">
    <property type="entry name" value="SCP2_2"/>
    <property type="match status" value="1"/>
</dbReference>
<dbReference type="OrthoDB" id="8399956at2"/>
<dbReference type="RefSeq" id="WP_125226750.1">
    <property type="nucleotide sequence ID" value="NZ_RQYT01000002.1"/>
</dbReference>
<protein>
    <submittedName>
        <fullName evidence="2">GNAT family N-acetyltransferase</fullName>
    </submittedName>
</protein>
<evidence type="ECO:0000259" key="1">
    <source>
        <dbReference type="PROSITE" id="PS51186"/>
    </source>
</evidence>
<feature type="domain" description="N-acetyltransferase" evidence="1">
    <location>
        <begin position="7"/>
        <end position="168"/>
    </location>
</feature>
<dbReference type="EMBL" id="RQYT01000002">
    <property type="protein sequence ID" value="RRD51158.1"/>
    <property type="molecule type" value="Genomic_DNA"/>
</dbReference>
<dbReference type="InterPro" id="IPR016181">
    <property type="entry name" value="Acyl_CoA_acyltransferase"/>
</dbReference>
<evidence type="ECO:0000313" key="3">
    <source>
        <dbReference type="Proteomes" id="UP000280935"/>
    </source>
</evidence>
<dbReference type="Gene3D" id="3.30.1050.10">
    <property type="entry name" value="SCP2 sterol-binding domain"/>
    <property type="match status" value="1"/>
</dbReference>
<dbReference type="SUPFAM" id="SSF55718">
    <property type="entry name" value="SCP-like"/>
    <property type="match status" value="1"/>
</dbReference>
<dbReference type="Gene3D" id="3.40.630.30">
    <property type="match status" value="2"/>
</dbReference>
<keyword evidence="2" id="KW-0808">Transferase</keyword>
<organism evidence="2 3">
    <name type="scientific">Arachnia propionica</name>
    <dbReference type="NCBI Taxonomy" id="1750"/>
    <lineage>
        <taxon>Bacteria</taxon>
        <taxon>Bacillati</taxon>
        <taxon>Actinomycetota</taxon>
        <taxon>Actinomycetes</taxon>
        <taxon>Propionibacteriales</taxon>
        <taxon>Propionibacteriaceae</taxon>
        <taxon>Arachnia</taxon>
    </lineage>
</organism>
<dbReference type="InterPro" id="IPR036527">
    <property type="entry name" value="SCP2_sterol-bd_dom_sf"/>
</dbReference>
<dbReference type="PROSITE" id="PS51186">
    <property type="entry name" value="GNAT"/>
    <property type="match status" value="1"/>
</dbReference>
<comment type="caution">
    <text evidence="2">The sequence shown here is derived from an EMBL/GenBank/DDBJ whole genome shotgun (WGS) entry which is preliminary data.</text>
</comment>
<gene>
    <name evidence="2" type="ORF">EII35_01805</name>
</gene>
<dbReference type="SUPFAM" id="SSF55729">
    <property type="entry name" value="Acyl-CoA N-acyltransferases (Nat)"/>
    <property type="match status" value="1"/>
</dbReference>
<dbReference type="InterPro" id="IPR041380">
    <property type="entry name" value="Acetyltransf_17"/>
</dbReference>
<dbReference type="GO" id="GO:0034069">
    <property type="term" value="F:aminoglycoside N-acetyltransferase activity"/>
    <property type="evidence" value="ECO:0007669"/>
    <property type="project" value="TreeGrafter"/>
</dbReference>
<dbReference type="GO" id="GO:0030649">
    <property type="term" value="P:aminoglycoside antibiotic catabolic process"/>
    <property type="evidence" value="ECO:0007669"/>
    <property type="project" value="TreeGrafter"/>
</dbReference>
<sequence length="420" mass="46450">MLEPYRLETLPLDTADDDPRWAAYRDLFDNAFLDGRPSDEALRVYRENQRADQGTLSMVTTEGPGLDGRQPVAGFAWSDITVNCGRGPVSAMVVKTVAVRSTHRRRGLARAMMEHNLTLGRDRGHCLAVLTVSEATIYGRFGFGIANRYESWEIDTRRFALRPEVEVAPGSLELVSPDDISEIFEQVSRAHFDAHRGAHSPLAVHRLIAQGRWNRGENGPDRGLRHLVHFDPEGRPDGFASFKHGGWPEEPRPTDVWAVCSPDPAIDRALWQGLASFDLVTQLNCEAVPRGDALPNSLVDSWAVKRKSTHDGVWLRILDLPSATAQRGFDADGEVTIRVIDPMGFCDGVWRIRVVDGEGGAERTDDSPTVELTVDTLARLWHGDVTARELARAGIIRGEGVATLSALFATHTPPANFIHF</sequence>
<evidence type="ECO:0000313" key="2">
    <source>
        <dbReference type="EMBL" id="RRD51158.1"/>
    </source>
</evidence>
<dbReference type="Pfam" id="PF13527">
    <property type="entry name" value="Acetyltransf_9"/>
    <property type="match status" value="1"/>
</dbReference>
<proteinExistence type="predicted"/>
<dbReference type="Proteomes" id="UP000280935">
    <property type="component" value="Unassembled WGS sequence"/>
</dbReference>
<dbReference type="InterPro" id="IPR000182">
    <property type="entry name" value="GNAT_dom"/>
</dbReference>
<dbReference type="InterPro" id="IPR051554">
    <property type="entry name" value="Acetyltransferase_Eis"/>
</dbReference>
<dbReference type="Pfam" id="PF17668">
    <property type="entry name" value="Acetyltransf_17"/>
    <property type="match status" value="1"/>
</dbReference>
<dbReference type="InterPro" id="IPR025559">
    <property type="entry name" value="Eis_dom"/>
</dbReference>
<reference evidence="2 3" key="1">
    <citation type="submission" date="2018-11" db="EMBL/GenBank/DDBJ databases">
        <title>Genomes From Bacteria Associated with the Canine Oral Cavity: a Test Case for Automated Genome-Based Taxonomic Assignment.</title>
        <authorList>
            <person name="Coil D.A."/>
            <person name="Jospin G."/>
            <person name="Darling A.E."/>
            <person name="Wallis C."/>
            <person name="Davis I.J."/>
            <person name="Harris S."/>
            <person name="Eisen J.A."/>
            <person name="Holcombe L.J."/>
            <person name="O'Flynn C."/>
        </authorList>
    </citation>
    <scope>NUCLEOTIDE SEQUENCE [LARGE SCALE GENOMIC DNA]</scope>
    <source>
        <strain evidence="2 3">OH2822_COT-296</strain>
    </source>
</reference>
<name>A0A3P1WZ04_9ACTN</name>
<accession>A0A3P1WZ04</accession>
<dbReference type="AlphaFoldDB" id="A0A3P1WZ04"/>
<dbReference type="PANTHER" id="PTHR37817">
    <property type="entry name" value="N-ACETYLTRANSFERASE EIS"/>
    <property type="match status" value="1"/>
</dbReference>
<dbReference type="PANTHER" id="PTHR37817:SF1">
    <property type="entry name" value="N-ACETYLTRANSFERASE EIS"/>
    <property type="match status" value="1"/>
</dbReference>